<name>A0A9X3ETD1_9BACT</name>
<comment type="caution">
    <text evidence="3">The sequence shown here is derived from an EMBL/GenBank/DDBJ whole genome shotgun (WGS) entry which is preliminary data.</text>
</comment>
<dbReference type="InterPro" id="IPR011340">
    <property type="entry name" value="Cys_dSase-rel"/>
</dbReference>
<dbReference type="Proteomes" id="UP001150924">
    <property type="component" value="Unassembled WGS sequence"/>
</dbReference>
<accession>A0A9X3ETD1</accession>
<dbReference type="InterPro" id="IPR015421">
    <property type="entry name" value="PyrdxlP-dep_Trfase_major"/>
</dbReference>
<proteinExistence type="predicted"/>
<dbReference type="InterPro" id="IPR015424">
    <property type="entry name" value="PyrdxlP-dep_Trfase"/>
</dbReference>
<dbReference type="Gene3D" id="3.90.1150.10">
    <property type="entry name" value="Aspartate Aminotransferase, domain 1"/>
    <property type="match status" value="1"/>
</dbReference>
<feature type="domain" description="Aminotransferase class V" evidence="2">
    <location>
        <begin position="20"/>
        <end position="224"/>
    </location>
</feature>
<dbReference type="AlphaFoldDB" id="A0A9X3ETD1"/>
<feature type="domain" description="Aminotransferase class V" evidence="2">
    <location>
        <begin position="292"/>
        <end position="394"/>
    </location>
</feature>
<dbReference type="PANTHER" id="PTHR43586:SF21">
    <property type="entry name" value="PYRIDOXAL PHOSPHATE (PLP)-DEPENDENT ASPARTATE AMINOTRANSFERASE SUPERFAMILY"/>
    <property type="match status" value="1"/>
</dbReference>
<sequence>MTFPLDYVRSRFPGLARDEVFLDNAGGSQILGSVIDGIGAYLRDCNVQHGATYGASQRAAERVTAGKQALASLFGAGPGTVVFGPSTTQIVFNLAAALGPSLRPGDEIVVTEADHEANVGAWRRVAAQRGAEIRLWKVDRARQSLELTDLAPLLGPRTRLVCMTHCSNVLGTIFDVAAAAELVHRAGAKLFVDGVAYAPHGPVDVAALGVDGYVFSIYKVYGPHLAAAYLGPELFAELANINHDFYDCGPYRLQPGGVNYELVAGGAAIATYLDDLGERLGPGPDPRGRAWAAIAAHEADLAEHLLGFLGSCPKVHVVGDSRPSRAVRVPTIGFVVDGVPSPSIPAQVDPHGVGIRFGDFCSRALVDALGLRPHGGVVRVSLVHYNSHAEVERLIAALRPTVA</sequence>
<evidence type="ECO:0000313" key="4">
    <source>
        <dbReference type="Proteomes" id="UP001150924"/>
    </source>
</evidence>
<evidence type="ECO:0000313" key="3">
    <source>
        <dbReference type="EMBL" id="MCY1009902.1"/>
    </source>
</evidence>
<dbReference type="RefSeq" id="WP_267772639.1">
    <property type="nucleotide sequence ID" value="NZ_JAPNKE010000002.1"/>
</dbReference>
<keyword evidence="1" id="KW-0663">Pyridoxal phosphate</keyword>
<dbReference type="InterPro" id="IPR015422">
    <property type="entry name" value="PyrdxlP-dep_Trfase_small"/>
</dbReference>
<dbReference type="Pfam" id="PF00266">
    <property type="entry name" value="Aminotran_5"/>
    <property type="match status" value="2"/>
</dbReference>
<evidence type="ECO:0000259" key="2">
    <source>
        <dbReference type="Pfam" id="PF00266"/>
    </source>
</evidence>
<dbReference type="InterPro" id="IPR000192">
    <property type="entry name" value="Aminotrans_V_dom"/>
</dbReference>
<evidence type="ECO:0000256" key="1">
    <source>
        <dbReference type="ARBA" id="ARBA00022898"/>
    </source>
</evidence>
<dbReference type="Gene3D" id="3.40.640.10">
    <property type="entry name" value="Type I PLP-dependent aspartate aminotransferase-like (Major domain)"/>
    <property type="match status" value="1"/>
</dbReference>
<dbReference type="SUPFAM" id="SSF53383">
    <property type="entry name" value="PLP-dependent transferases"/>
    <property type="match status" value="1"/>
</dbReference>
<reference evidence="3" key="1">
    <citation type="submission" date="2022-11" db="EMBL/GenBank/DDBJ databases">
        <title>Minimal conservation of predation-associated metabolite biosynthetic gene clusters underscores biosynthetic potential of Myxococcota including descriptions for ten novel species: Archangium lansinium sp. nov., Myxococcus landrumus sp. nov., Nannocystis bai.</title>
        <authorList>
            <person name="Ahearne A."/>
            <person name="Stevens C."/>
            <person name="Phillips K."/>
        </authorList>
    </citation>
    <scope>NUCLEOTIDE SEQUENCE</scope>
    <source>
        <strain evidence="3">Na p29</strain>
    </source>
</reference>
<gene>
    <name evidence="3" type="ORF">OV079_30945</name>
</gene>
<dbReference type="PANTHER" id="PTHR43586">
    <property type="entry name" value="CYSTEINE DESULFURASE"/>
    <property type="match status" value="1"/>
</dbReference>
<protein>
    <submittedName>
        <fullName evidence="3">Cysteine desulfurase-like protein</fullName>
    </submittedName>
</protein>
<dbReference type="NCBIfam" id="TIGR01976">
    <property type="entry name" value="am_tr_V_VC1184"/>
    <property type="match status" value="1"/>
</dbReference>
<dbReference type="EMBL" id="JAPNKE010000002">
    <property type="protein sequence ID" value="MCY1009902.1"/>
    <property type="molecule type" value="Genomic_DNA"/>
</dbReference>
<keyword evidence="4" id="KW-1185">Reference proteome</keyword>
<organism evidence="3 4">
    <name type="scientific">Nannocystis pusilla</name>
    <dbReference type="NCBI Taxonomy" id="889268"/>
    <lineage>
        <taxon>Bacteria</taxon>
        <taxon>Pseudomonadati</taxon>
        <taxon>Myxococcota</taxon>
        <taxon>Polyangia</taxon>
        <taxon>Nannocystales</taxon>
        <taxon>Nannocystaceae</taxon>
        <taxon>Nannocystis</taxon>
    </lineage>
</organism>